<dbReference type="EMBL" id="JAUSUK010000002">
    <property type="protein sequence ID" value="MDQ0326239.1"/>
    <property type="molecule type" value="Genomic_DNA"/>
</dbReference>
<reference evidence="2 3" key="1">
    <citation type="submission" date="2023-07" db="EMBL/GenBank/DDBJ databases">
        <title>Genomic Encyclopedia of Type Strains, Phase IV (KMG-IV): sequencing the most valuable type-strain genomes for metagenomic binning, comparative biology and taxonomic classification.</title>
        <authorList>
            <person name="Goeker M."/>
        </authorList>
    </citation>
    <scope>NUCLEOTIDE SEQUENCE [LARGE SCALE GENOMIC DNA]</scope>
    <source>
        <strain evidence="2 3">DSM 11549</strain>
    </source>
</reference>
<comment type="caution">
    <text evidence="2">The sequence shown here is derived from an EMBL/GenBank/DDBJ whole genome shotgun (WGS) entry which is preliminary data.</text>
</comment>
<gene>
    <name evidence="2" type="ORF">J2R99_002108</name>
</gene>
<evidence type="ECO:0000313" key="2">
    <source>
        <dbReference type="EMBL" id="MDQ0326239.1"/>
    </source>
</evidence>
<feature type="transmembrane region" description="Helical" evidence="1">
    <location>
        <begin position="22"/>
        <end position="39"/>
    </location>
</feature>
<keyword evidence="3" id="KW-1185">Reference proteome</keyword>
<keyword evidence="1" id="KW-0472">Membrane</keyword>
<evidence type="ECO:0000256" key="1">
    <source>
        <dbReference type="SAM" id="Phobius"/>
    </source>
</evidence>
<dbReference type="Proteomes" id="UP001230253">
    <property type="component" value="Unassembled WGS sequence"/>
</dbReference>
<accession>A0ABU0C6X9</accession>
<protein>
    <submittedName>
        <fullName evidence="2">Uncharacterized protein</fullName>
    </submittedName>
</protein>
<proteinExistence type="predicted"/>
<name>A0ABU0C6X9_9BRAD</name>
<keyword evidence="1" id="KW-0812">Transmembrane</keyword>
<organism evidence="2 3">
    <name type="scientific">Rhodopseudomonas julia</name>
    <dbReference type="NCBI Taxonomy" id="200617"/>
    <lineage>
        <taxon>Bacteria</taxon>
        <taxon>Pseudomonadati</taxon>
        <taxon>Pseudomonadota</taxon>
        <taxon>Alphaproteobacteria</taxon>
        <taxon>Hyphomicrobiales</taxon>
        <taxon>Nitrobacteraceae</taxon>
        <taxon>Rhodopseudomonas</taxon>
    </lineage>
</organism>
<sequence length="42" mass="4701">MRASTRSGRCAPGFCELLFPEVVVWAALMALFVLTFSDYSTR</sequence>
<dbReference type="RefSeq" id="WP_307154439.1">
    <property type="nucleotide sequence ID" value="NZ_JAUSUK010000002.1"/>
</dbReference>
<evidence type="ECO:0000313" key="3">
    <source>
        <dbReference type="Proteomes" id="UP001230253"/>
    </source>
</evidence>
<keyword evidence="1" id="KW-1133">Transmembrane helix</keyword>